<evidence type="ECO:0000259" key="2">
    <source>
        <dbReference type="Pfam" id="PF03795"/>
    </source>
</evidence>
<dbReference type="Pfam" id="PF03795">
    <property type="entry name" value="YCII"/>
    <property type="match status" value="1"/>
</dbReference>
<comment type="caution">
    <text evidence="3">The sequence shown here is derived from an EMBL/GenBank/DDBJ whole genome shotgun (WGS) entry which is preliminary data.</text>
</comment>
<dbReference type="InterPro" id="IPR005545">
    <property type="entry name" value="YCII"/>
</dbReference>
<feature type="domain" description="YCII-related" evidence="2">
    <location>
        <begin position="4"/>
        <end position="83"/>
    </location>
</feature>
<dbReference type="EMBL" id="BSTI01000008">
    <property type="protein sequence ID" value="GLY67349.1"/>
    <property type="molecule type" value="Genomic_DNA"/>
</dbReference>
<proteinExistence type="inferred from homology"/>
<name>A0A9W6R1C4_9PSEU</name>
<dbReference type="RefSeq" id="WP_027941464.1">
    <property type="nucleotide sequence ID" value="NZ_BSTI01000008.1"/>
</dbReference>
<dbReference type="PANTHER" id="PTHR37828">
    <property type="entry name" value="GSR2449 PROTEIN"/>
    <property type="match status" value="1"/>
</dbReference>
<evidence type="ECO:0000313" key="3">
    <source>
        <dbReference type="EMBL" id="GLY67349.1"/>
    </source>
</evidence>
<reference evidence="3" key="1">
    <citation type="submission" date="2023-03" db="EMBL/GenBank/DDBJ databases">
        <title>Amycolatopsis taiwanensis NBRC 103393.</title>
        <authorList>
            <person name="Ichikawa N."/>
            <person name="Sato H."/>
            <person name="Tonouchi N."/>
        </authorList>
    </citation>
    <scope>NUCLEOTIDE SEQUENCE</scope>
    <source>
        <strain evidence="3">NBRC 103393</strain>
    </source>
</reference>
<dbReference type="AlphaFoldDB" id="A0A9W6R1C4"/>
<dbReference type="PANTHER" id="PTHR37828:SF1">
    <property type="entry name" value="YCII-RELATED DOMAIN-CONTAINING PROTEIN"/>
    <property type="match status" value="1"/>
</dbReference>
<gene>
    <name evidence="3" type="ORF">Atai01_39680</name>
</gene>
<accession>A0A9W6R1C4</accession>
<dbReference type="Gene3D" id="3.30.70.1060">
    <property type="entry name" value="Dimeric alpha+beta barrel"/>
    <property type="match status" value="1"/>
</dbReference>
<comment type="similarity">
    <text evidence="1">Belongs to the YciI family.</text>
</comment>
<organism evidence="3 4">
    <name type="scientific">Amycolatopsis taiwanensis</name>
    <dbReference type="NCBI Taxonomy" id="342230"/>
    <lineage>
        <taxon>Bacteria</taxon>
        <taxon>Bacillati</taxon>
        <taxon>Actinomycetota</taxon>
        <taxon>Actinomycetes</taxon>
        <taxon>Pseudonocardiales</taxon>
        <taxon>Pseudonocardiaceae</taxon>
        <taxon>Amycolatopsis</taxon>
    </lineage>
</organism>
<dbReference type="InterPro" id="IPR011008">
    <property type="entry name" value="Dimeric_a/b-barrel"/>
</dbReference>
<keyword evidence="4" id="KW-1185">Reference proteome</keyword>
<dbReference type="SUPFAM" id="SSF54909">
    <property type="entry name" value="Dimeric alpha+beta barrel"/>
    <property type="match status" value="1"/>
</dbReference>
<dbReference type="Proteomes" id="UP001165136">
    <property type="component" value="Unassembled WGS sequence"/>
</dbReference>
<evidence type="ECO:0000256" key="1">
    <source>
        <dbReference type="ARBA" id="ARBA00007689"/>
    </source>
</evidence>
<protein>
    <recommendedName>
        <fullName evidence="2">YCII-related domain-containing protein</fullName>
    </recommendedName>
</protein>
<evidence type="ECO:0000313" key="4">
    <source>
        <dbReference type="Proteomes" id="UP001165136"/>
    </source>
</evidence>
<sequence>MAWFVVEIRYVPDKFQAVRPAHREFLARLAEAGTLALAGPVGQDEGGIMIVQAEHEEALRKIVDNDPYHVEGVIAERTIREFKPVLGAWLP</sequence>